<comment type="caution">
    <text evidence="1">The sequence shown here is derived from an EMBL/GenBank/DDBJ whole genome shotgun (WGS) entry which is preliminary data.</text>
</comment>
<name>A0A164J4W0_9CRUS</name>
<evidence type="ECO:0000313" key="2">
    <source>
        <dbReference type="Proteomes" id="UP000076858"/>
    </source>
</evidence>
<sequence>MDPSSMPLVSNDEFIKELVVENVSTPVTIYDHSSQNVSTYDISHGT</sequence>
<organism evidence="1 2">
    <name type="scientific">Daphnia magna</name>
    <dbReference type="NCBI Taxonomy" id="35525"/>
    <lineage>
        <taxon>Eukaryota</taxon>
        <taxon>Metazoa</taxon>
        <taxon>Ecdysozoa</taxon>
        <taxon>Arthropoda</taxon>
        <taxon>Crustacea</taxon>
        <taxon>Branchiopoda</taxon>
        <taxon>Diplostraca</taxon>
        <taxon>Cladocera</taxon>
        <taxon>Anomopoda</taxon>
        <taxon>Daphniidae</taxon>
        <taxon>Daphnia</taxon>
    </lineage>
</organism>
<dbReference type="OrthoDB" id="6396919at2759"/>
<protein>
    <submittedName>
        <fullName evidence="1">Uncharacterized protein</fullName>
    </submittedName>
</protein>
<dbReference type="EMBL" id="LRGB01005644">
    <property type="protein sequence ID" value="KZS01976.1"/>
    <property type="molecule type" value="Genomic_DNA"/>
</dbReference>
<gene>
    <name evidence="1" type="ORF">APZ42_001162</name>
</gene>
<keyword evidence="2" id="KW-1185">Reference proteome</keyword>
<proteinExistence type="predicted"/>
<reference evidence="1 2" key="1">
    <citation type="submission" date="2016-03" db="EMBL/GenBank/DDBJ databases">
        <title>EvidentialGene: Evidence-directed Construction of Genes on Genomes.</title>
        <authorList>
            <person name="Gilbert D.G."/>
            <person name="Choi J.-H."/>
            <person name="Mockaitis K."/>
            <person name="Colbourne J."/>
            <person name="Pfrender M."/>
        </authorList>
    </citation>
    <scope>NUCLEOTIDE SEQUENCE [LARGE SCALE GENOMIC DNA]</scope>
    <source>
        <strain evidence="1 2">Xinb3</strain>
        <tissue evidence="1">Complete organism</tissue>
    </source>
</reference>
<accession>A0A164J4W0</accession>
<evidence type="ECO:0000313" key="1">
    <source>
        <dbReference type="EMBL" id="KZS01976.1"/>
    </source>
</evidence>
<dbReference type="AlphaFoldDB" id="A0A164J4W0"/>
<dbReference type="Proteomes" id="UP000076858">
    <property type="component" value="Unassembled WGS sequence"/>
</dbReference>